<dbReference type="InterPro" id="IPR008279">
    <property type="entry name" value="PEP-util_enz_mobile_dom"/>
</dbReference>
<protein>
    <recommendedName>
        <fullName evidence="4">PEP-utilising enzyme mobile domain-containing protein</fullName>
    </recommendedName>
</protein>
<evidence type="ECO:0000256" key="2">
    <source>
        <dbReference type="ARBA" id="ARBA00022741"/>
    </source>
</evidence>
<evidence type="ECO:0000256" key="3">
    <source>
        <dbReference type="ARBA" id="ARBA00022840"/>
    </source>
</evidence>
<dbReference type="EMBL" id="MHRF01000013">
    <property type="protein sequence ID" value="OHA17696.1"/>
    <property type="molecule type" value="Genomic_DNA"/>
</dbReference>
<dbReference type="Proteomes" id="UP000178873">
    <property type="component" value="Unassembled WGS sequence"/>
</dbReference>
<evidence type="ECO:0000313" key="6">
    <source>
        <dbReference type="Proteomes" id="UP000178873"/>
    </source>
</evidence>
<evidence type="ECO:0000256" key="1">
    <source>
        <dbReference type="ARBA" id="ARBA00007837"/>
    </source>
</evidence>
<organism evidence="5 6">
    <name type="scientific">Candidatus Taylorbacteria bacterium RIFCSPHIGHO2_01_FULL_46_22b</name>
    <dbReference type="NCBI Taxonomy" id="1802301"/>
    <lineage>
        <taxon>Bacteria</taxon>
        <taxon>Candidatus Tayloriibacteriota</taxon>
    </lineage>
</organism>
<keyword evidence="2" id="KW-0547">Nucleotide-binding</keyword>
<dbReference type="GO" id="GO:0005524">
    <property type="term" value="F:ATP binding"/>
    <property type="evidence" value="ECO:0007669"/>
    <property type="project" value="UniProtKB-KW"/>
</dbReference>
<dbReference type="GO" id="GO:0008986">
    <property type="term" value="F:pyruvate, water dikinase activity"/>
    <property type="evidence" value="ECO:0007669"/>
    <property type="project" value="InterPro"/>
</dbReference>
<dbReference type="PANTHER" id="PTHR43030">
    <property type="entry name" value="PHOSPHOENOLPYRUVATE SYNTHASE"/>
    <property type="match status" value="1"/>
</dbReference>
<dbReference type="PROSITE" id="PS51257">
    <property type="entry name" value="PROKAR_LIPOPROTEIN"/>
    <property type="match status" value="1"/>
</dbReference>
<dbReference type="PANTHER" id="PTHR43030:SF1">
    <property type="entry name" value="PHOSPHOENOLPYRUVATE SYNTHASE"/>
    <property type="match status" value="1"/>
</dbReference>
<proteinExistence type="inferred from homology"/>
<sequence length="495" mass="56707">MESWKKKREWDFIVNRTYVPFSLSSSCFNTCKKYLDKVLSVPIDDIYASYKDDNYFGKGSREAFAEVQLKRLREEGPAFLWHMGDICEKEGNKLLAYTNTLYASDVSQKSHTHIAGVLMEISDRQRAFSVFLLYVLSLDAFLDSELSRIIKKYVTDSRDILEWKKVLSEPIKLNEGQFEQLSLLKILSSIGDKKDITGENKLLLKGIQDHLKRFSWLSLRWLIGKPPSSKDIMERMEHLFDIGEIPEKIKMLEHKPAEVEKLAEEFIKKFSVEETDRKMIYMVKEYVYLRTYRTDVINQALFHTIPFLEEAAKRLSISYAEILYLSPEEISESLRVGKLLSKIRIDERKKSWALFRDVGGLLILQGKDADEFAQIQDFINEDLKDIKEISGQVGFAGKVQGIVKVVLTPHDIDKVKRGDILVTVMTFPSYIAAMEKASAFITDEGGILCHAAIVAREMKKPCVISTKIATKVLKDGDSVEVDANNGIVKVLKRTE</sequence>
<dbReference type="SUPFAM" id="SSF52009">
    <property type="entry name" value="Phosphohistidine domain"/>
    <property type="match status" value="1"/>
</dbReference>
<accession>A0A1G2M1C8</accession>
<keyword evidence="3" id="KW-0067">ATP-binding</keyword>
<evidence type="ECO:0000313" key="5">
    <source>
        <dbReference type="EMBL" id="OHA17696.1"/>
    </source>
</evidence>
<feature type="domain" description="PEP-utilising enzyme mobile" evidence="4">
    <location>
        <begin position="416"/>
        <end position="486"/>
    </location>
</feature>
<dbReference type="InterPro" id="IPR006319">
    <property type="entry name" value="PEP_synth"/>
</dbReference>
<name>A0A1G2M1C8_9BACT</name>
<dbReference type="Pfam" id="PF00391">
    <property type="entry name" value="PEP-utilizers"/>
    <property type="match status" value="1"/>
</dbReference>
<comment type="caution">
    <text evidence="5">The sequence shown here is derived from an EMBL/GenBank/DDBJ whole genome shotgun (WGS) entry which is preliminary data.</text>
</comment>
<dbReference type="STRING" id="1802301.A2664_03710"/>
<dbReference type="Gene3D" id="3.50.30.10">
    <property type="entry name" value="Phosphohistidine domain"/>
    <property type="match status" value="1"/>
</dbReference>
<evidence type="ECO:0000259" key="4">
    <source>
        <dbReference type="Pfam" id="PF00391"/>
    </source>
</evidence>
<gene>
    <name evidence="5" type="ORF">A2664_03710</name>
</gene>
<dbReference type="AlphaFoldDB" id="A0A1G2M1C8"/>
<dbReference type="InterPro" id="IPR036637">
    <property type="entry name" value="Phosphohistidine_dom_sf"/>
</dbReference>
<comment type="similarity">
    <text evidence="1">Belongs to the PEP-utilizing enzyme family.</text>
</comment>
<reference evidence="5 6" key="1">
    <citation type="journal article" date="2016" name="Nat. Commun.">
        <title>Thousands of microbial genomes shed light on interconnected biogeochemical processes in an aquifer system.</title>
        <authorList>
            <person name="Anantharaman K."/>
            <person name="Brown C.T."/>
            <person name="Hug L.A."/>
            <person name="Sharon I."/>
            <person name="Castelle C.J."/>
            <person name="Probst A.J."/>
            <person name="Thomas B.C."/>
            <person name="Singh A."/>
            <person name="Wilkins M.J."/>
            <person name="Karaoz U."/>
            <person name="Brodie E.L."/>
            <person name="Williams K.H."/>
            <person name="Hubbard S.S."/>
            <person name="Banfield J.F."/>
        </authorList>
    </citation>
    <scope>NUCLEOTIDE SEQUENCE [LARGE SCALE GENOMIC DNA]</scope>
</reference>